<evidence type="ECO:0000256" key="4">
    <source>
        <dbReference type="ARBA" id="ARBA00022989"/>
    </source>
</evidence>
<proteinExistence type="inferred from homology"/>
<evidence type="ECO:0000313" key="8">
    <source>
        <dbReference type="Proteomes" id="UP001595751"/>
    </source>
</evidence>
<dbReference type="PANTHER" id="PTHR42893:SF46">
    <property type="entry name" value="PROTEIN DETOXIFICATION 44, CHLOROPLASTIC"/>
    <property type="match status" value="1"/>
</dbReference>
<feature type="transmembrane region" description="Helical" evidence="6">
    <location>
        <begin position="251"/>
        <end position="269"/>
    </location>
</feature>
<evidence type="ECO:0000313" key="7">
    <source>
        <dbReference type="EMBL" id="MFC3851152.1"/>
    </source>
</evidence>
<evidence type="ECO:0000256" key="2">
    <source>
        <dbReference type="ARBA" id="ARBA00010199"/>
    </source>
</evidence>
<evidence type="ECO:0000256" key="6">
    <source>
        <dbReference type="SAM" id="Phobius"/>
    </source>
</evidence>
<evidence type="ECO:0000256" key="3">
    <source>
        <dbReference type="ARBA" id="ARBA00022692"/>
    </source>
</evidence>
<dbReference type="InterPro" id="IPR002528">
    <property type="entry name" value="MATE_fam"/>
</dbReference>
<feature type="transmembrane region" description="Helical" evidence="6">
    <location>
        <begin position="423"/>
        <end position="440"/>
    </location>
</feature>
<dbReference type="RefSeq" id="WP_377748522.1">
    <property type="nucleotide sequence ID" value="NZ_CP047211.1"/>
</dbReference>
<feature type="transmembrane region" description="Helical" evidence="6">
    <location>
        <begin position="289"/>
        <end position="312"/>
    </location>
</feature>
<comment type="subcellular location">
    <subcellularLocation>
        <location evidence="1">Membrane</location>
        <topology evidence="1">Multi-pass membrane protein</topology>
    </subcellularLocation>
</comment>
<name>A0ABV7ZVD4_9CORY</name>
<feature type="transmembrane region" description="Helical" evidence="6">
    <location>
        <begin position="365"/>
        <end position="386"/>
    </location>
</feature>
<dbReference type="Pfam" id="PF01554">
    <property type="entry name" value="MatE"/>
    <property type="match status" value="2"/>
</dbReference>
<keyword evidence="3 6" id="KW-0812">Transmembrane</keyword>
<feature type="transmembrane region" description="Helical" evidence="6">
    <location>
        <begin position="393"/>
        <end position="411"/>
    </location>
</feature>
<accession>A0ABV7ZVD4</accession>
<sequence length="453" mass="47007">MSRRRRSSTPTATDVATESDRPITAGRILGLALPALGVLAAPPLYLLLDTAVVGRLGAVELAALAAGATVFSMLTAQLTFLAYGTTARASRAFGRGDVRGAVGEGVQATWVAVFVGVLLVALVEGFAGTITGLLAPDPAVADAAAGWLRIAAAGIPLTLIAQAGNGWMRGIQDTRRPFLFVVGGLGPAALAIVPLVGWLGLNGSAWAMVMGETLTAALFIRQLVASASARDVAKRPRWSLIKRQLVLGRDLILRSLAFQVAFLSAAGVAGRLGAFSLGGHQILLQLWNLLSLVLDSLAIAAQTLVGAALGVGSVAAARYTARRVIAWSTVFAGVLAVAFAVLHGVLPRVFTDARGVLDAIAAGPWWILVAMIPIGGVVFAIDGVLLGAGDAAFLRNATITAVVLGFLPPVWLTLSMGWGLTGVWWGLLAFMMLRLIFVAVRYRGPKWETAAGE</sequence>
<dbReference type="NCBIfam" id="TIGR00797">
    <property type="entry name" value="matE"/>
    <property type="match status" value="1"/>
</dbReference>
<evidence type="ECO:0000256" key="1">
    <source>
        <dbReference type="ARBA" id="ARBA00004141"/>
    </source>
</evidence>
<gene>
    <name evidence="7" type="ORF">ACFORJ_13390</name>
</gene>
<feature type="transmembrane region" description="Helical" evidence="6">
    <location>
        <begin position="28"/>
        <end position="48"/>
    </location>
</feature>
<keyword evidence="4 6" id="KW-1133">Transmembrane helix</keyword>
<protein>
    <submittedName>
        <fullName evidence="7">MATE family efflux transporter</fullName>
    </submittedName>
</protein>
<feature type="transmembrane region" description="Helical" evidence="6">
    <location>
        <begin position="178"/>
        <end position="199"/>
    </location>
</feature>
<reference evidence="8" key="1">
    <citation type="journal article" date="2019" name="Int. J. Syst. Evol. Microbiol.">
        <title>The Global Catalogue of Microorganisms (GCM) 10K type strain sequencing project: providing services to taxonomists for standard genome sequencing and annotation.</title>
        <authorList>
            <consortium name="The Broad Institute Genomics Platform"/>
            <consortium name="The Broad Institute Genome Sequencing Center for Infectious Disease"/>
            <person name="Wu L."/>
            <person name="Ma J."/>
        </authorList>
    </citation>
    <scope>NUCLEOTIDE SEQUENCE [LARGE SCALE GENOMIC DNA]</scope>
    <source>
        <strain evidence="8">CCUG 53252</strain>
    </source>
</reference>
<feature type="transmembrane region" description="Helical" evidence="6">
    <location>
        <begin position="147"/>
        <end position="166"/>
    </location>
</feature>
<organism evidence="7 8">
    <name type="scientific">Corynebacterium hansenii</name>
    <dbReference type="NCBI Taxonomy" id="394964"/>
    <lineage>
        <taxon>Bacteria</taxon>
        <taxon>Bacillati</taxon>
        <taxon>Actinomycetota</taxon>
        <taxon>Actinomycetes</taxon>
        <taxon>Mycobacteriales</taxon>
        <taxon>Corynebacteriaceae</taxon>
        <taxon>Corynebacterium</taxon>
    </lineage>
</organism>
<dbReference type="Proteomes" id="UP001595751">
    <property type="component" value="Unassembled WGS sequence"/>
</dbReference>
<evidence type="ECO:0000256" key="5">
    <source>
        <dbReference type="ARBA" id="ARBA00023136"/>
    </source>
</evidence>
<keyword evidence="8" id="KW-1185">Reference proteome</keyword>
<feature type="transmembrane region" description="Helical" evidence="6">
    <location>
        <begin position="205"/>
        <end position="230"/>
    </location>
</feature>
<comment type="caution">
    <text evidence="7">The sequence shown here is derived from an EMBL/GenBank/DDBJ whole genome shotgun (WGS) entry which is preliminary data.</text>
</comment>
<dbReference type="PANTHER" id="PTHR42893">
    <property type="entry name" value="PROTEIN DETOXIFICATION 44, CHLOROPLASTIC-RELATED"/>
    <property type="match status" value="1"/>
</dbReference>
<keyword evidence="5 6" id="KW-0472">Membrane</keyword>
<feature type="transmembrane region" description="Helical" evidence="6">
    <location>
        <begin position="324"/>
        <end position="345"/>
    </location>
</feature>
<dbReference type="InterPro" id="IPR044644">
    <property type="entry name" value="DinF-like"/>
</dbReference>
<dbReference type="EMBL" id="JBHRZN010000006">
    <property type="protein sequence ID" value="MFC3851152.1"/>
    <property type="molecule type" value="Genomic_DNA"/>
</dbReference>
<comment type="similarity">
    <text evidence="2">Belongs to the multi antimicrobial extrusion (MATE) (TC 2.A.66.1) family.</text>
</comment>
<feature type="transmembrane region" description="Helical" evidence="6">
    <location>
        <begin position="105"/>
        <end position="127"/>
    </location>
</feature>
<feature type="transmembrane region" description="Helical" evidence="6">
    <location>
        <begin position="60"/>
        <end position="84"/>
    </location>
</feature>